<reference evidence="2 3" key="1">
    <citation type="submission" date="2021-06" db="EMBL/GenBank/DDBJ databases">
        <title>Genome sequence of Babesia caballi.</title>
        <authorList>
            <person name="Yamagishi J."/>
            <person name="Kidaka T."/>
            <person name="Ochi A."/>
        </authorList>
    </citation>
    <scope>NUCLEOTIDE SEQUENCE [LARGE SCALE GENOMIC DNA]</scope>
    <source>
        <strain evidence="2">USDA-D6B2</strain>
    </source>
</reference>
<dbReference type="RefSeq" id="XP_067716068.1">
    <property type="nucleotide sequence ID" value="XM_067859967.1"/>
</dbReference>
<evidence type="ECO:0000313" key="3">
    <source>
        <dbReference type="Proteomes" id="UP001497744"/>
    </source>
</evidence>
<evidence type="ECO:0000313" key="2">
    <source>
        <dbReference type="EMBL" id="GIX63999.1"/>
    </source>
</evidence>
<dbReference type="GeneID" id="94195480"/>
<sequence>MSDSREYDFILVPLIPQRRHKPSKKEQEHGHRRPGSVCAAGASTEPASMLGARYNGGCLCCWRGRFNVRGGGALPSHIGDAVGSAGVQAKLILLLVVYWLLLRLQSDHIVDAEDCHCRFRREFD</sequence>
<proteinExistence type="predicted"/>
<accession>A0AAV4LVB7</accession>
<feature type="region of interest" description="Disordered" evidence="1">
    <location>
        <begin position="17"/>
        <end position="39"/>
    </location>
</feature>
<name>A0AAV4LVB7_BABCB</name>
<organism evidence="2 3">
    <name type="scientific">Babesia caballi</name>
    <dbReference type="NCBI Taxonomy" id="5871"/>
    <lineage>
        <taxon>Eukaryota</taxon>
        <taxon>Sar</taxon>
        <taxon>Alveolata</taxon>
        <taxon>Apicomplexa</taxon>
        <taxon>Aconoidasida</taxon>
        <taxon>Piroplasmida</taxon>
        <taxon>Babesiidae</taxon>
        <taxon>Babesia</taxon>
    </lineage>
</organism>
<dbReference type="Proteomes" id="UP001497744">
    <property type="component" value="Unassembled WGS sequence"/>
</dbReference>
<comment type="caution">
    <text evidence="2">The sequence shown here is derived from an EMBL/GenBank/DDBJ whole genome shotgun (WGS) entry which is preliminary data.</text>
</comment>
<dbReference type="AlphaFoldDB" id="A0AAV4LVB7"/>
<dbReference type="EMBL" id="BPLF01000003">
    <property type="protein sequence ID" value="GIX63999.1"/>
    <property type="molecule type" value="Genomic_DNA"/>
</dbReference>
<protein>
    <submittedName>
        <fullName evidence="2">Protein PRRC2A isoform X1</fullName>
    </submittedName>
</protein>
<gene>
    <name evidence="2" type="ORF">BcabD6B2_34340</name>
</gene>
<evidence type="ECO:0000256" key="1">
    <source>
        <dbReference type="SAM" id="MobiDB-lite"/>
    </source>
</evidence>
<keyword evidence="3" id="KW-1185">Reference proteome</keyword>